<reference evidence="2" key="1">
    <citation type="submission" date="2016-11" db="EMBL/GenBank/DDBJ databases">
        <authorList>
            <person name="Shukria A."/>
            <person name="Stevens D.C."/>
        </authorList>
    </citation>
    <scope>NUCLEOTIDE SEQUENCE [LARGE SCALE GENOMIC DNA]</scope>
    <source>
        <strain evidence="2">Cbfe23</strain>
    </source>
</reference>
<dbReference type="RefSeq" id="WP_071898840.1">
    <property type="nucleotide sequence ID" value="NZ_MPIN01000003.1"/>
</dbReference>
<dbReference type="PROSITE" id="PS51257">
    <property type="entry name" value="PROKAR_LIPOPROTEIN"/>
    <property type="match status" value="1"/>
</dbReference>
<sequence>MLRVLMSLALCGVLSGCGTQEDEPMRQGRLALRTGQSVSGKPECGVDLPACAEGTSCVAFKLDGVTQARCVNEETLCTDLLTCTGGTECAILTSFPAQVLCSGRCEGNDCDTPVSNSAP</sequence>
<evidence type="ECO:0000313" key="1">
    <source>
        <dbReference type="EMBL" id="OJH40206.1"/>
    </source>
</evidence>
<proteinExistence type="predicted"/>
<gene>
    <name evidence="1" type="ORF">BON30_14235</name>
</gene>
<name>A0A1L9BDA8_9BACT</name>
<comment type="caution">
    <text evidence="1">The sequence shown here is derived from an EMBL/GenBank/DDBJ whole genome shotgun (WGS) entry which is preliminary data.</text>
</comment>
<dbReference type="AlphaFoldDB" id="A0A1L9BDA8"/>
<protein>
    <recommendedName>
        <fullName evidence="3">Lipoprotein</fullName>
    </recommendedName>
</protein>
<dbReference type="Proteomes" id="UP000182229">
    <property type="component" value="Unassembled WGS sequence"/>
</dbReference>
<evidence type="ECO:0008006" key="3">
    <source>
        <dbReference type="Google" id="ProtNLM"/>
    </source>
</evidence>
<evidence type="ECO:0000313" key="2">
    <source>
        <dbReference type="Proteomes" id="UP000182229"/>
    </source>
</evidence>
<keyword evidence="2" id="KW-1185">Reference proteome</keyword>
<reference evidence="1 2" key="2">
    <citation type="submission" date="2016-12" db="EMBL/GenBank/DDBJ databases">
        <title>Draft Genome Sequence of Cystobacter ferrugineus Strain Cbfe23.</title>
        <authorList>
            <person name="Akbar S."/>
            <person name="Dowd S.E."/>
            <person name="Stevens D.C."/>
        </authorList>
    </citation>
    <scope>NUCLEOTIDE SEQUENCE [LARGE SCALE GENOMIC DNA]</scope>
    <source>
        <strain evidence="1 2">Cbfe23</strain>
    </source>
</reference>
<dbReference type="EMBL" id="MPIN01000003">
    <property type="protein sequence ID" value="OJH40206.1"/>
    <property type="molecule type" value="Genomic_DNA"/>
</dbReference>
<organism evidence="1 2">
    <name type="scientific">Cystobacter ferrugineus</name>
    <dbReference type="NCBI Taxonomy" id="83449"/>
    <lineage>
        <taxon>Bacteria</taxon>
        <taxon>Pseudomonadati</taxon>
        <taxon>Myxococcota</taxon>
        <taxon>Myxococcia</taxon>
        <taxon>Myxococcales</taxon>
        <taxon>Cystobacterineae</taxon>
        <taxon>Archangiaceae</taxon>
        <taxon>Cystobacter</taxon>
    </lineage>
</organism>
<accession>A0A1L9BDA8</accession>